<reference evidence="2" key="1">
    <citation type="submission" date="2022-11" db="UniProtKB">
        <authorList>
            <consortium name="WormBaseParasite"/>
        </authorList>
    </citation>
    <scope>IDENTIFICATION</scope>
</reference>
<evidence type="ECO:0000313" key="2">
    <source>
        <dbReference type="WBParaSite" id="PS1159_v2.g7329.t1"/>
    </source>
</evidence>
<sequence length="522" mass="59279">GKIDGNTFMAPKNHFCKPVLYEEALEQQKEIIEKFALGHPSALGGSNNEPSVRISQRLQNKRESLDNGADEGGEVSSDDESAEPVPYHITPTDNRRRLVLADDFKYGVGNANQENFKIIVFEEHDRNFVRVYGRKTQRQWYCCGCLRLKHSNYGTVNHQIFNAPIDHTCRAVTYESVLQIQQRIKDRYRKAALSNPSISTPASNSGLSLSNVAPIKPGSSISPPHNNKLAPRTGMDKRYDEERLRNLVIKNPSLRNMQHPSENSPYHLGILNKSFGSTSTPRDRLSTSSMNENSSVDYNQTCYMSLPSNYREVLSTNWQYGYDSYGNPNKRIIVRDDKNPDDAHEYRNDRNDTRCLGCAKNGKVAAKIMNGTLYVPPSKDHTCEPRNWAEIQRLQREYKKNMGRKRGRTVKAETTSIKRAKVIEKGSEINKAEILTKFSSSASFDTVSFYSPSAFFLSNCCKELNIKYSNDAYKFWSQILIEKVKATSRPLTVHKTKEAMYHGFSCLSLYFTGTEANTAIIR</sequence>
<dbReference type="WBParaSite" id="PS1159_v2.g7329.t1">
    <property type="protein sequence ID" value="PS1159_v2.g7329.t1"/>
    <property type="gene ID" value="PS1159_v2.g7329"/>
</dbReference>
<accession>A0AC35GQ00</accession>
<name>A0AC35GQ00_9BILA</name>
<evidence type="ECO:0000313" key="1">
    <source>
        <dbReference type="Proteomes" id="UP000887580"/>
    </source>
</evidence>
<organism evidence="1 2">
    <name type="scientific">Panagrolaimus sp. PS1159</name>
    <dbReference type="NCBI Taxonomy" id="55785"/>
    <lineage>
        <taxon>Eukaryota</taxon>
        <taxon>Metazoa</taxon>
        <taxon>Ecdysozoa</taxon>
        <taxon>Nematoda</taxon>
        <taxon>Chromadorea</taxon>
        <taxon>Rhabditida</taxon>
        <taxon>Tylenchina</taxon>
        <taxon>Panagrolaimomorpha</taxon>
        <taxon>Panagrolaimoidea</taxon>
        <taxon>Panagrolaimidae</taxon>
        <taxon>Panagrolaimus</taxon>
    </lineage>
</organism>
<dbReference type="Proteomes" id="UP000887580">
    <property type="component" value="Unplaced"/>
</dbReference>
<proteinExistence type="predicted"/>
<protein>
    <submittedName>
        <fullName evidence="2">Uncharacterized protein</fullName>
    </submittedName>
</protein>